<evidence type="ECO:0000313" key="4">
    <source>
        <dbReference type="EMBL" id="QQT00123.1"/>
    </source>
</evidence>
<dbReference type="AlphaFoldDB" id="A0A974NLU6"/>
<evidence type="ECO:0000256" key="1">
    <source>
        <dbReference type="SAM" id="MobiDB-lite"/>
    </source>
</evidence>
<dbReference type="Pfam" id="PF01476">
    <property type="entry name" value="LysM"/>
    <property type="match status" value="1"/>
</dbReference>
<reference evidence="4 5" key="1">
    <citation type="submission" date="2021-01" db="EMBL/GenBank/DDBJ databases">
        <title>FDA dAtabase for Regulatory Grade micrObial Sequences (FDA-ARGOS): Supporting development and validation of Infectious Disease Dx tests.</title>
        <authorList>
            <person name="Nelson B."/>
            <person name="Plummer A."/>
            <person name="Tallon L."/>
            <person name="Sadzewicz L."/>
            <person name="Zhao X."/>
            <person name="Boylan J."/>
            <person name="Ott S."/>
            <person name="Bowen H."/>
            <person name="Vavikolanu K."/>
            <person name="Mehta A."/>
            <person name="Aluvathingal J."/>
            <person name="Nadendla S."/>
            <person name="Myers T."/>
            <person name="Yan Y."/>
            <person name="Sichtig H."/>
        </authorList>
    </citation>
    <scope>NUCLEOTIDE SEQUENCE [LARGE SCALE GENOMIC DNA]</scope>
    <source>
        <strain evidence="4 5">FDAARGOS_1161</strain>
    </source>
</reference>
<dbReference type="RefSeq" id="WP_201647720.1">
    <property type="nucleotide sequence ID" value="NZ_CP068053.1"/>
</dbReference>
<keyword evidence="2" id="KW-1133">Transmembrane helix</keyword>
<feature type="domain" description="LysM" evidence="3">
    <location>
        <begin position="140"/>
        <end position="186"/>
    </location>
</feature>
<protein>
    <submittedName>
        <fullName evidence="4">LysM peptidoglycan-binding domain-containing protein</fullName>
    </submittedName>
</protein>
<dbReference type="SMART" id="SM00257">
    <property type="entry name" value="LysM"/>
    <property type="match status" value="1"/>
</dbReference>
<evidence type="ECO:0000313" key="5">
    <source>
        <dbReference type="Proteomes" id="UP000595254"/>
    </source>
</evidence>
<sequence>MPRKKRHQRVKLEADPPSPGSLPSRSEVQRRKKKKKKKKKKIRKKKSVFPLIKILAAFFIFMPLLVILLMDIFEKKTLPLIKEISNGYETVSIVPHATAPLKTEEQEMQEQTTVASDAGEDQTAEKQKTVADETEGIKQSYHVVVPGDTLFTIAITYYHSSEGMEIIREWNQLDSDEVQLGQKLKVPVKE</sequence>
<feature type="compositionally biased region" description="Basic residues" evidence="1">
    <location>
        <begin position="30"/>
        <end position="42"/>
    </location>
</feature>
<proteinExistence type="predicted"/>
<accession>A0A974NLU6</accession>
<feature type="region of interest" description="Disordered" evidence="1">
    <location>
        <begin position="1"/>
        <end position="42"/>
    </location>
</feature>
<dbReference type="InterPro" id="IPR018392">
    <property type="entry name" value="LysM"/>
</dbReference>
<evidence type="ECO:0000259" key="3">
    <source>
        <dbReference type="PROSITE" id="PS51782"/>
    </source>
</evidence>
<dbReference type="InterPro" id="IPR036779">
    <property type="entry name" value="LysM_dom_sf"/>
</dbReference>
<dbReference type="KEGG" id="ppsr:I6J18_21500"/>
<dbReference type="Gene3D" id="3.10.350.10">
    <property type="entry name" value="LysM domain"/>
    <property type="match status" value="1"/>
</dbReference>
<organism evidence="4 5">
    <name type="scientific">Peribacillus psychrosaccharolyticus</name>
    <name type="common">Bacillus psychrosaccharolyticus</name>
    <dbReference type="NCBI Taxonomy" id="1407"/>
    <lineage>
        <taxon>Bacteria</taxon>
        <taxon>Bacillati</taxon>
        <taxon>Bacillota</taxon>
        <taxon>Bacilli</taxon>
        <taxon>Bacillales</taxon>
        <taxon>Bacillaceae</taxon>
        <taxon>Peribacillus</taxon>
    </lineage>
</organism>
<evidence type="ECO:0000256" key="2">
    <source>
        <dbReference type="SAM" id="Phobius"/>
    </source>
</evidence>
<feature type="transmembrane region" description="Helical" evidence="2">
    <location>
        <begin position="48"/>
        <end position="70"/>
    </location>
</feature>
<name>A0A974NLU6_PERPY</name>
<dbReference type="PROSITE" id="PS51782">
    <property type="entry name" value="LYSM"/>
    <property type="match status" value="1"/>
</dbReference>
<keyword evidence="2" id="KW-0472">Membrane</keyword>
<dbReference type="Proteomes" id="UP000595254">
    <property type="component" value="Chromosome"/>
</dbReference>
<gene>
    <name evidence="4" type="ORF">I6J18_21500</name>
</gene>
<keyword evidence="2" id="KW-0812">Transmembrane</keyword>
<feature type="region of interest" description="Disordered" evidence="1">
    <location>
        <begin position="103"/>
        <end position="131"/>
    </location>
</feature>
<dbReference type="SUPFAM" id="SSF54106">
    <property type="entry name" value="LysM domain"/>
    <property type="match status" value="1"/>
</dbReference>
<dbReference type="CDD" id="cd00118">
    <property type="entry name" value="LysM"/>
    <property type="match status" value="1"/>
</dbReference>
<keyword evidence="5" id="KW-1185">Reference proteome</keyword>
<dbReference type="EMBL" id="CP068053">
    <property type="protein sequence ID" value="QQT00123.1"/>
    <property type="molecule type" value="Genomic_DNA"/>
</dbReference>